<evidence type="ECO:0000313" key="3">
    <source>
        <dbReference type="Proteomes" id="UP000256520"/>
    </source>
</evidence>
<dbReference type="OrthoDB" id="2973734at2"/>
<evidence type="ECO:0000313" key="2">
    <source>
        <dbReference type="EMBL" id="RDW20505.1"/>
    </source>
</evidence>
<feature type="transmembrane region" description="Helical" evidence="1">
    <location>
        <begin position="66"/>
        <end position="82"/>
    </location>
</feature>
<keyword evidence="3" id="KW-1185">Reference proteome</keyword>
<accession>A0A3D8Q0K3</accession>
<feature type="transmembrane region" description="Helical" evidence="1">
    <location>
        <begin position="32"/>
        <end position="54"/>
    </location>
</feature>
<keyword evidence="1" id="KW-0812">Transmembrane</keyword>
<reference evidence="3" key="1">
    <citation type="submission" date="2017-11" db="EMBL/GenBank/DDBJ databases">
        <authorList>
            <person name="Zhu W."/>
        </authorList>
    </citation>
    <scope>NUCLEOTIDE SEQUENCE [LARGE SCALE GENOMIC DNA]</scope>
    <source>
        <strain evidence="3">CAU 1051</strain>
    </source>
</reference>
<dbReference type="EMBL" id="PIOD01000005">
    <property type="protein sequence ID" value="RDW20505.1"/>
    <property type="molecule type" value="Genomic_DNA"/>
</dbReference>
<protein>
    <submittedName>
        <fullName evidence="2">Uncharacterized protein</fullName>
    </submittedName>
</protein>
<dbReference type="Proteomes" id="UP000256520">
    <property type="component" value="Unassembled WGS sequence"/>
</dbReference>
<organism evidence="2 3">
    <name type="scientific">Oceanobacillus chungangensis</name>
    <dbReference type="NCBI Taxonomy" id="1229152"/>
    <lineage>
        <taxon>Bacteria</taxon>
        <taxon>Bacillati</taxon>
        <taxon>Bacillota</taxon>
        <taxon>Bacilli</taxon>
        <taxon>Bacillales</taxon>
        <taxon>Bacillaceae</taxon>
        <taxon>Oceanobacillus</taxon>
    </lineage>
</organism>
<evidence type="ECO:0000256" key="1">
    <source>
        <dbReference type="SAM" id="Phobius"/>
    </source>
</evidence>
<dbReference type="AlphaFoldDB" id="A0A3D8Q0K3"/>
<sequence length="83" mass="9574">MRNPYEKFIRIELILLVIVILISLIALFQGLFILVFLCFYLISLSLVCDALLHLYSHNSQQAGKQILRAVMLFILATYLLFAL</sequence>
<name>A0A3D8Q0K3_9BACI</name>
<keyword evidence="1" id="KW-1133">Transmembrane helix</keyword>
<keyword evidence="1" id="KW-0472">Membrane</keyword>
<gene>
    <name evidence="2" type="ORF">CWR45_04525</name>
</gene>
<proteinExistence type="predicted"/>
<comment type="caution">
    <text evidence="2">The sequence shown here is derived from an EMBL/GenBank/DDBJ whole genome shotgun (WGS) entry which is preliminary data.</text>
</comment>